<dbReference type="EMBL" id="JAHRHJ020000008">
    <property type="protein sequence ID" value="KAH9305689.1"/>
    <property type="molecule type" value="Genomic_DNA"/>
</dbReference>
<dbReference type="Proteomes" id="UP000824469">
    <property type="component" value="Unassembled WGS sequence"/>
</dbReference>
<evidence type="ECO:0000313" key="2">
    <source>
        <dbReference type="Proteomes" id="UP000824469"/>
    </source>
</evidence>
<protein>
    <submittedName>
        <fullName evidence="1">Uncharacterized protein</fullName>
    </submittedName>
</protein>
<sequence>YCSSGNVAVWQNCSGGIVAVQQYCSGSIVAVQQYCSGGTVATENGIKTSIFSTNMIPGWNHLNGLEDSQADLCKIGQCTCKEEDDVKNFSKMEGFSNLPRLLHKRNSQFSKLSKMESLHEKMVYNVPLK</sequence>
<accession>A0AA38KIB4</accession>
<feature type="non-terminal residue" evidence="1">
    <location>
        <position position="129"/>
    </location>
</feature>
<keyword evidence="2" id="KW-1185">Reference proteome</keyword>
<feature type="non-terminal residue" evidence="1">
    <location>
        <position position="1"/>
    </location>
</feature>
<comment type="caution">
    <text evidence="1">The sequence shown here is derived from an EMBL/GenBank/DDBJ whole genome shotgun (WGS) entry which is preliminary data.</text>
</comment>
<evidence type="ECO:0000313" key="1">
    <source>
        <dbReference type="EMBL" id="KAH9305689.1"/>
    </source>
</evidence>
<name>A0AA38KIB4_TAXCH</name>
<reference evidence="1 2" key="1">
    <citation type="journal article" date="2021" name="Nat. Plants">
        <title>The Taxus genome provides insights into paclitaxel biosynthesis.</title>
        <authorList>
            <person name="Xiong X."/>
            <person name="Gou J."/>
            <person name="Liao Q."/>
            <person name="Li Y."/>
            <person name="Zhou Q."/>
            <person name="Bi G."/>
            <person name="Li C."/>
            <person name="Du R."/>
            <person name="Wang X."/>
            <person name="Sun T."/>
            <person name="Guo L."/>
            <person name="Liang H."/>
            <person name="Lu P."/>
            <person name="Wu Y."/>
            <person name="Zhang Z."/>
            <person name="Ro D.K."/>
            <person name="Shang Y."/>
            <person name="Huang S."/>
            <person name="Yan J."/>
        </authorList>
    </citation>
    <scope>NUCLEOTIDE SEQUENCE [LARGE SCALE GENOMIC DNA]</scope>
    <source>
        <strain evidence="1">Ta-2019</strain>
    </source>
</reference>
<organism evidence="1 2">
    <name type="scientific">Taxus chinensis</name>
    <name type="common">Chinese yew</name>
    <name type="synonym">Taxus wallichiana var. chinensis</name>
    <dbReference type="NCBI Taxonomy" id="29808"/>
    <lineage>
        <taxon>Eukaryota</taxon>
        <taxon>Viridiplantae</taxon>
        <taxon>Streptophyta</taxon>
        <taxon>Embryophyta</taxon>
        <taxon>Tracheophyta</taxon>
        <taxon>Spermatophyta</taxon>
        <taxon>Pinopsida</taxon>
        <taxon>Pinidae</taxon>
        <taxon>Conifers II</taxon>
        <taxon>Cupressales</taxon>
        <taxon>Taxaceae</taxon>
        <taxon>Taxus</taxon>
    </lineage>
</organism>
<dbReference type="AlphaFoldDB" id="A0AA38KIB4"/>
<gene>
    <name evidence="1" type="ORF">KI387_010093</name>
</gene>
<proteinExistence type="predicted"/>